<evidence type="ECO:0000313" key="2">
    <source>
        <dbReference type="EMBL" id="RKF49883.1"/>
    </source>
</evidence>
<gene>
    <name evidence="2" type="ORF">BCY88_17060</name>
</gene>
<dbReference type="OrthoDB" id="8780074at2"/>
<dbReference type="EMBL" id="MCAS01000003">
    <property type="protein sequence ID" value="RKF49883.1"/>
    <property type="molecule type" value="Genomic_DNA"/>
</dbReference>
<protein>
    <submittedName>
        <fullName evidence="2">Adenylate cyclase</fullName>
    </submittedName>
</protein>
<accession>A0A420GXS8</accession>
<proteinExistence type="predicted"/>
<sequence length="111" mass="12125">MSNQDTSTTLPFAGRTFLVSYGDHLTALNIYADDGKTMRYEVTEGPFKGATAEVVYEALQVGDGTYVLSWQEADKGTVVHLDDFSAGTSRAFYTTATHEFVRMLGSLVELA</sequence>
<dbReference type="Proteomes" id="UP000283709">
    <property type="component" value="Unassembled WGS sequence"/>
</dbReference>
<dbReference type="Gene3D" id="2.40.128.20">
    <property type="match status" value="1"/>
</dbReference>
<dbReference type="RefSeq" id="WP_120343176.1">
    <property type="nucleotide sequence ID" value="NZ_MCAS01000003.1"/>
</dbReference>
<evidence type="ECO:0000259" key="1">
    <source>
        <dbReference type="Pfam" id="PF22036"/>
    </source>
</evidence>
<organism evidence="2 3">
    <name type="scientific">Paraburkholderia fungorum</name>
    <dbReference type="NCBI Taxonomy" id="134537"/>
    <lineage>
        <taxon>Bacteria</taxon>
        <taxon>Pseudomonadati</taxon>
        <taxon>Pseudomonadota</taxon>
        <taxon>Betaproteobacteria</taxon>
        <taxon>Burkholderiales</taxon>
        <taxon>Burkholderiaceae</taxon>
        <taxon>Paraburkholderia</taxon>
    </lineage>
</organism>
<name>A0A420GXS8_9BURK</name>
<dbReference type="InterPro" id="IPR053892">
    <property type="entry name" value="MoaF-like"/>
</dbReference>
<reference evidence="2 3" key="1">
    <citation type="submission" date="2016-07" db="EMBL/GenBank/DDBJ databases">
        <title>Genome analysis of Burkholderia fungorum ES3-20.</title>
        <authorList>
            <person name="Xu D."/>
            <person name="Yao R."/>
            <person name="Zheng S."/>
        </authorList>
    </citation>
    <scope>NUCLEOTIDE SEQUENCE [LARGE SCALE GENOMIC DNA]</scope>
    <source>
        <strain evidence="2 3">ES3-20</strain>
    </source>
</reference>
<dbReference type="AlphaFoldDB" id="A0A420GXS8"/>
<comment type="caution">
    <text evidence="2">The sequence shown here is derived from an EMBL/GenBank/DDBJ whole genome shotgun (WGS) entry which is preliminary data.</text>
</comment>
<dbReference type="Pfam" id="PF22036">
    <property type="entry name" value="MoaF_like"/>
    <property type="match status" value="1"/>
</dbReference>
<feature type="domain" description="MoaF-like" evidence="1">
    <location>
        <begin position="13"/>
        <end position="107"/>
    </location>
</feature>
<dbReference type="InterPro" id="IPR012674">
    <property type="entry name" value="Calycin"/>
</dbReference>
<evidence type="ECO:0000313" key="3">
    <source>
        <dbReference type="Proteomes" id="UP000283709"/>
    </source>
</evidence>